<protein>
    <submittedName>
        <fullName evidence="2">Uncharacterized protein</fullName>
    </submittedName>
</protein>
<accession>A0A498ILM6</accession>
<gene>
    <name evidence="2" type="ORF">DVH24_027357</name>
</gene>
<dbReference type="EMBL" id="RDQH01000337">
    <property type="protein sequence ID" value="RXH84458.1"/>
    <property type="molecule type" value="Genomic_DNA"/>
</dbReference>
<evidence type="ECO:0000256" key="1">
    <source>
        <dbReference type="SAM" id="MobiDB-lite"/>
    </source>
</evidence>
<organism evidence="2 3">
    <name type="scientific">Malus domestica</name>
    <name type="common">Apple</name>
    <name type="synonym">Pyrus malus</name>
    <dbReference type="NCBI Taxonomy" id="3750"/>
    <lineage>
        <taxon>Eukaryota</taxon>
        <taxon>Viridiplantae</taxon>
        <taxon>Streptophyta</taxon>
        <taxon>Embryophyta</taxon>
        <taxon>Tracheophyta</taxon>
        <taxon>Spermatophyta</taxon>
        <taxon>Magnoliopsida</taxon>
        <taxon>eudicotyledons</taxon>
        <taxon>Gunneridae</taxon>
        <taxon>Pentapetalae</taxon>
        <taxon>rosids</taxon>
        <taxon>fabids</taxon>
        <taxon>Rosales</taxon>
        <taxon>Rosaceae</taxon>
        <taxon>Amygdaloideae</taxon>
        <taxon>Maleae</taxon>
        <taxon>Malus</taxon>
    </lineage>
</organism>
<proteinExistence type="predicted"/>
<dbReference type="AlphaFoldDB" id="A0A498ILM6"/>
<feature type="compositionally biased region" description="Basic and acidic residues" evidence="1">
    <location>
        <begin position="49"/>
        <end position="68"/>
    </location>
</feature>
<dbReference type="Proteomes" id="UP000290289">
    <property type="component" value="Chromosome 11"/>
</dbReference>
<evidence type="ECO:0000313" key="2">
    <source>
        <dbReference type="EMBL" id="RXH84458.1"/>
    </source>
</evidence>
<feature type="region of interest" description="Disordered" evidence="1">
    <location>
        <begin position="1"/>
        <end position="21"/>
    </location>
</feature>
<name>A0A498ILM6_MALDO</name>
<reference evidence="2 3" key="1">
    <citation type="submission" date="2018-10" db="EMBL/GenBank/DDBJ databases">
        <title>A high-quality apple genome assembly.</title>
        <authorList>
            <person name="Hu J."/>
        </authorList>
    </citation>
    <scope>NUCLEOTIDE SEQUENCE [LARGE SCALE GENOMIC DNA]</scope>
    <source>
        <strain evidence="3">cv. HFTH1</strain>
        <tissue evidence="2">Young leaf</tissue>
    </source>
</reference>
<comment type="caution">
    <text evidence="2">The sequence shown here is derived from an EMBL/GenBank/DDBJ whole genome shotgun (WGS) entry which is preliminary data.</text>
</comment>
<sequence length="162" mass="18606">MPSGEREGEGEGDSAKERVGEGGVRIARRGFRSWEAMLMEIEIEIGEGEGERETETERQREKEREEWGSQRHCCRSLIFFEPISVFFSPSHSCSITCPLIHSLTTESMSYSEILRWSRLRKNWKAHQRLHFPVKNHHRTTTASPVHVSTIVERVPSGSIRVG</sequence>
<evidence type="ECO:0000313" key="3">
    <source>
        <dbReference type="Proteomes" id="UP000290289"/>
    </source>
</evidence>
<feature type="region of interest" description="Disordered" evidence="1">
    <location>
        <begin position="45"/>
        <end position="68"/>
    </location>
</feature>
<feature type="compositionally biased region" description="Basic and acidic residues" evidence="1">
    <location>
        <begin position="1"/>
        <end position="20"/>
    </location>
</feature>
<keyword evidence="3" id="KW-1185">Reference proteome</keyword>